<protein>
    <recommendedName>
        <fullName evidence="6">Autophagy-related protein 16 domain-containing protein</fullName>
    </recommendedName>
</protein>
<dbReference type="PRINTS" id="PR00320">
    <property type="entry name" value="GPROTEINBRPT"/>
</dbReference>
<evidence type="ECO:0000256" key="3">
    <source>
        <dbReference type="ARBA" id="ARBA00022737"/>
    </source>
</evidence>
<feature type="coiled-coil region" evidence="5">
    <location>
        <begin position="69"/>
        <end position="200"/>
    </location>
</feature>
<dbReference type="AlphaFoldDB" id="A0A3M6T977"/>
<keyword evidence="2 4" id="KW-0853">WD repeat</keyword>
<organism evidence="7 8">
    <name type="scientific">Pocillopora damicornis</name>
    <name type="common">Cauliflower coral</name>
    <name type="synonym">Millepora damicornis</name>
    <dbReference type="NCBI Taxonomy" id="46731"/>
    <lineage>
        <taxon>Eukaryota</taxon>
        <taxon>Metazoa</taxon>
        <taxon>Cnidaria</taxon>
        <taxon>Anthozoa</taxon>
        <taxon>Hexacorallia</taxon>
        <taxon>Scleractinia</taxon>
        <taxon>Astrocoeniina</taxon>
        <taxon>Pocilloporidae</taxon>
        <taxon>Pocillopora</taxon>
    </lineage>
</organism>
<feature type="repeat" description="WD" evidence="4">
    <location>
        <begin position="267"/>
        <end position="299"/>
    </location>
</feature>
<evidence type="ECO:0000256" key="2">
    <source>
        <dbReference type="ARBA" id="ARBA00022574"/>
    </source>
</evidence>
<gene>
    <name evidence="7" type="ORF">pdam_00020029</name>
</gene>
<evidence type="ECO:0000256" key="1">
    <source>
        <dbReference type="ARBA" id="ARBA00009271"/>
    </source>
</evidence>
<dbReference type="InterPro" id="IPR001680">
    <property type="entry name" value="WD40_rpt"/>
</dbReference>
<dbReference type="InterPro" id="IPR013923">
    <property type="entry name" value="Autophagy-rel_prot_16_dom"/>
</dbReference>
<evidence type="ECO:0000256" key="4">
    <source>
        <dbReference type="PROSITE-ProRule" id="PRU00221"/>
    </source>
</evidence>
<feature type="repeat" description="WD" evidence="4">
    <location>
        <begin position="311"/>
        <end position="352"/>
    </location>
</feature>
<dbReference type="InterPro" id="IPR045160">
    <property type="entry name" value="ATG16"/>
</dbReference>
<dbReference type="EMBL" id="RCHS01004072">
    <property type="protein sequence ID" value="RMX37814.1"/>
    <property type="molecule type" value="Genomic_DNA"/>
</dbReference>
<dbReference type="InterPro" id="IPR036322">
    <property type="entry name" value="WD40_repeat_dom_sf"/>
</dbReference>
<sequence>MAAGNSPYPSLPSSARLQFDVPSQLFKMARGERQSWRKIISRKLEARDRVEWHCFRDIIREHNKLFENADTAKSRVVQLEVQVAQIQQEKLELHRRAQESSSVRGGAGVVVGGSEKVASLEQKLFKLQEELTELHRQKGENAQKLMELNNTLRQKEQELLAKEGELHDLSNNLEEVDRARQRLEQTVTELEAAKQMVKDEHQALHLAYVTLDEKYRKVQAENEDLVTRWMAQKAKDADKVNAENELQLRIRHEKQKNLLIDAAKEPVDAHEGEVNSARFSISGRLFVTGGADRKVNVWEQVNGNYTIKGVMHGCNAGVMSVQTDPQEKLVLAGSHEGTCRVWTLADQRLRHTLTGHSQKVMAAKFFGAATKVVSGGHDRTLKIWDLRSKACTRTIFAGSSCNDIVINEGFGSQVVSGHLDKTVRFWDVRSDNQSSVGEITLQGKITSLDLSPDMNYMLASARDDTVKLLDLRMNQVMSTCSADGFKVAVDYTRASFSSSVVVCAWHPDGSSLISCDRNKRAIIWTNRY</sequence>
<evidence type="ECO:0000313" key="8">
    <source>
        <dbReference type="Proteomes" id="UP000275408"/>
    </source>
</evidence>
<dbReference type="SMART" id="SM00320">
    <property type="entry name" value="WD40"/>
    <property type="match status" value="6"/>
</dbReference>
<dbReference type="PANTHER" id="PTHR19878">
    <property type="entry name" value="AUTOPHAGY PROTEIN 16-LIKE"/>
    <property type="match status" value="1"/>
</dbReference>
<feature type="domain" description="Autophagy-related protein 16" evidence="6">
    <location>
        <begin position="40"/>
        <end position="241"/>
    </location>
</feature>
<dbReference type="CDD" id="cd22887">
    <property type="entry name" value="Atg16_CCD"/>
    <property type="match status" value="1"/>
</dbReference>
<dbReference type="Pfam" id="PF00400">
    <property type="entry name" value="WD40"/>
    <property type="match status" value="5"/>
</dbReference>
<reference evidence="7 8" key="1">
    <citation type="journal article" date="2018" name="Sci. Rep.">
        <title>Comparative analysis of the Pocillopora damicornis genome highlights role of immune system in coral evolution.</title>
        <authorList>
            <person name="Cunning R."/>
            <person name="Bay R.A."/>
            <person name="Gillette P."/>
            <person name="Baker A.C."/>
            <person name="Traylor-Knowles N."/>
        </authorList>
    </citation>
    <scope>NUCLEOTIDE SEQUENCE [LARGE SCALE GENOMIC DNA]</scope>
    <source>
        <strain evidence="7">RSMAS</strain>
        <tissue evidence="7">Whole animal</tissue>
    </source>
</reference>
<dbReference type="Proteomes" id="UP000275408">
    <property type="component" value="Unassembled WGS sequence"/>
</dbReference>
<dbReference type="PROSITE" id="PS50294">
    <property type="entry name" value="WD_REPEATS_REGION"/>
    <property type="match status" value="2"/>
</dbReference>
<name>A0A3M6T977_POCDA</name>
<dbReference type="GO" id="GO:0000045">
    <property type="term" value="P:autophagosome assembly"/>
    <property type="evidence" value="ECO:0007669"/>
    <property type="project" value="InterPro"/>
</dbReference>
<evidence type="ECO:0000313" key="7">
    <source>
        <dbReference type="EMBL" id="RMX37814.1"/>
    </source>
</evidence>
<dbReference type="GO" id="GO:0034045">
    <property type="term" value="C:phagophore assembly site membrane"/>
    <property type="evidence" value="ECO:0007669"/>
    <property type="project" value="TreeGrafter"/>
</dbReference>
<feature type="repeat" description="WD" evidence="4">
    <location>
        <begin position="353"/>
        <end position="394"/>
    </location>
</feature>
<keyword evidence="5" id="KW-0175">Coiled coil</keyword>
<proteinExistence type="inferred from homology"/>
<dbReference type="Pfam" id="PF08614">
    <property type="entry name" value="ATG16"/>
    <property type="match status" value="1"/>
</dbReference>
<dbReference type="CDD" id="cd00200">
    <property type="entry name" value="WD40"/>
    <property type="match status" value="1"/>
</dbReference>
<dbReference type="GO" id="GO:0034274">
    <property type="term" value="C:Atg12-Atg5-Atg16 complex"/>
    <property type="evidence" value="ECO:0007669"/>
    <property type="project" value="TreeGrafter"/>
</dbReference>
<dbReference type="InterPro" id="IPR019775">
    <property type="entry name" value="WD40_repeat_CS"/>
</dbReference>
<comment type="similarity">
    <text evidence="1">Belongs to the WD repeat ATG16 family.</text>
</comment>
<accession>A0A3M6T977</accession>
<keyword evidence="8" id="KW-1185">Reference proteome</keyword>
<dbReference type="PROSITE" id="PS00678">
    <property type="entry name" value="WD_REPEATS_1"/>
    <property type="match status" value="1"/>
</dbReference>
<comment type="caution">
    <text evidence="7">The sequence shown here is derived from an EMBL/GenBank/DDBJ whole genome shotgun (WGS) entry which is preliminary data.</text>
</comment>
<dbReference type="InterPro" id="IPR020472">
    <property type="entry name" value="WD40_PAC1"/>
</dbReference>
<dbReference type="Gene3D" id="1.20.5.170">
    <property type="match status" value="1"/>
</dbReference>
<dbReference type="GO" id="GO:0000421">
    <property type="term" value="C:autophagosome membrane"/>
    <property type="evidence" value="ECO:0007669"/>
    <property type="project" value="TreeGrafter"/>
</dbReference>
<dbReference type="GO" id="GO:0043495">
    <property type="term" value="F:protein-membrane adaptor activity"/>
    <property type="evidence" value="ECO:0007669"/>
    <property type="project" value="TreeGrafter"/>
</dbReference>
<evidence type="ECO:0000259" key="6">
    <source>
        <dbReference type="Pfam" id="PF08614"/>
    </source>
</evidence>
<dbReference type="InterPro" id="IPR015943">
    <property type="entry name" value="WD40/YVTN_repeat-like_dom_sf"/>
</dbReference>
<keyword evidence="3" id="KW-0677">Repeat</keyword>
<dbReference type="STRING" id="46731.A0A3M6T977"/>
<dbReference type="PANTHER" id="PTHR19878:SF8">
    <property type="entry name" value="AUTOPHAGY-RELATED 16, ISOFORM F"/>
    <property type="match status" value="1"/>
</dbReference>
<dbReference type="SUPFAM" id="SSF50978">
    <property type="entry name" value="WD40 repeat-like"/>
    <property type="match status" value="1"/>
</dbReference>
<evidence type="ECO:0000256" key="5">
    <source>
        <dbReference type="SAM" id="Coils"/>
    </source>
</evidence>
<dbReference type="Gene3D" id="2.130.10.10">
    <property type="entry name" value="YVTN repeat-like/Quinoprotein amine dehydrogenase"/>
    <property type="match status" value="1"/>
</dbReference>
<dbReference type="PROSITE" id="PS50082">
    <property type="entry name" value="WD_REPEATS_2"/>
    <property type="match status" value="4"/>
</dbReference>
<feature type="repeat" description="WD" evidence="4">
    <location>
        <begin position="411"/>
        <end position="436"/>
    </location>
</feature>
<dbReference type="OrthoDB" id="6018161at2759"/>